<protein>
    <submittedName>
        <fullName evidence="2">Phage antirepressor protein YoqD, KilAC domain</fullName>
    </submittedName>
</protein>
<dbReference type="SMART" id="SM01252">
    <property type="entry name" value="KilA-N"/>
    <property type="match status" value="1"/>
</dbReference>
<keyword evidence="3" id="KW-1185">Reference proteome</keyword>
<dbReference type="STRING" id="468056.SAMN05443549_107154"/>
<dbReference type="Proteomes" id="UP000184516">
    <property type="component" value="Unassembled WGS sequence"/>
</dbReference>
<gene>
    <name evidence="2" type="ORF">SAMN05443549_107154</name>
</gene>
<dbReference type="RefSeq" id="WP_073371608.1">
    <property type="nucleotide sequence ID" value="NZ_FQWB01000007.1"/>
</dbReference>
<dbReference type="SUPFAM" id="SSF54616">
    <property type="entry name" value="DNA-binding domain of Mlu1-box binding protein MBP1"/>
    <property type="match status" value="1"/>
</dbReference>
<dbReference type="Pfam" id="PF04383">
    <property type="entry name" value="KilA-N"/>
    <property type="match status" value="1"/>
</dbReference>
<dbReference type="PROSITE" id="PS51301">
    <property type="entry name" value="KILA_N"/>
    <property type="match status" value="1"/>
</dbReference>
<dbReference type="AlphaFoldDB" id="A0A1M5N953"/>
<dbReference type="InterPro" id="IPR018004">
    <property type="entry name" value="KilA/APSES_HTH"/>
</dbReference>
<dbReference type="EMBL" id="FQWB01000007">
    <property type="protein sequence ID" value="SHG85982.1"/>
    <property type="molecule type" value="Genomic_DNA"/>
</dbReference>
<evidence type="ECO:0000259" key="1">
    <source>
        <dbReference type="PROSITE" id="PS51301"/>
    </source>
</evidence>
<evidence type="ECO:0000313" key="3">
    <source>
        <dbReference type="Proteomes" id="UP000184516"/>
    </source>
</evidence>
<evidence type="ECO:0000313" key="2">
    <source>
        <dbReference type="EMBL" id="SHG85982.1"/>
    </source>
</evidence>
<proteinExistence type="predicted"/>
<organism evidence="2 3">
    <name type="scientific">Flavobacterium fluvii</name>
    <dbReference type="NCBI Taxonomy" id="468056"/>
    <lineage>
        <taxon>Bacteria</taxon>
        <taxon>Pseudomonadati</taxon>
        <taxon>Bacteroidota</taxon>
        <taxon>Flavobacteriia</taxon>
        <taxon>Flavobacteriales</taxon>
        <taxon>Flavobacteriaceae</taxon>
        <taxon>Flavobacterium</taxon>
    </lineage>
</organism>
<reference evidence="3" key="1">
    <citation type="submission" date="2016-11" db="EMBL/GenBank/DDBJ databases">
        <authorList>
            <person name="Varghese N."/>
            <person name="Submissions S."/>
        </authorList>
    </citation>
    <scope>NUCLEOTIDE SEQUENCE [LARGE SCALE GENOMIC DNA]</scope>
    <source>
        <strain evidence="3">DSM 19978</strain>
    </source>
</reference>
<name>A0A1M5N953_9FLAO</name>
<dbReference type="InterPro" id="IPR036887">
    <property type="entry name" value="HTH_APSES_sf"/>
</dbReference>
<feature type="domain" description="KilA-N" evidence="1">
    <location>
        <begin position="2"/>
        <end position="105"/>
    </location>
</feature>
<dbReference type="GO" id="GO:0003677">
    <property type="term" value="F:DNA binding"/>
    <property type="evidence" value="ECO:0007669"/>
    <property type="project" value="InterPro"/>
</dbReference>
<dbReference type="Pfam" id="PF03374">
    <property type="entry name" value="ANT"/>
    <property type="match status" value="1"/>
</dbReference>
<accession>A0A1M5N953</accession>
<dbReference type="InterPro" id="IPR005039">
    <property type="entry name" value="Ant_C"/>
</dbReference>
<dbReference type="OrthoDB" id="9810290at2"/>
<dbReference type="InterPro" id="IPR017880">
    <property type="entry name" value="KilA_N"/>
</dbReference>
<sequence>MQNQIFNYNGSNITFQIGNGDVMVSATEMAKPFGKTTKDYLRTQNAQELINALSARLKCLPTDIVNVINGGASFGTWMHEDIALDFAQWLSVDFKLWCNDRIKELLKHGMTATPSTIEDLLNNPDTLIKTLEVLKSERAEKERLQIQNQKQHEALQLSAPKVEYYNEVLTSASTYTTTLIAKELGVSAMVLNRKLNDLKIQYKQNEVWVLYSKYHNQGYTKTTTSTYTDSQGVTRTSMLTVWTEKGRNFIHELLKEKQSA</sequence>